<proteinExistence type="predicted"/>
<dbReference type="Proteomes" id="UP000712600">
    <property type="component" value="Unassembled WGS sequence"/>
</dbReference>
<sequence>MSDLLRSDGWIVFPLRLVNGMAAACDSRETLASSVSRKVSAPSVSSEMSIHWYSNETSGSSWRRHIAEMKGTWFQSSRVKPTSHLPRDVVFMRSYKPLQTRSGRLYYEETYRSGKRNVVDDVWRTLCLGRQSYYKKNS</sequence>
<gene>
    <name evidence="1" type="ORF">F2Q69_00023253</name>
</gene>
<reference evidence="1" key="1">
    <citation type="submission" date="2019-12" db="EMBL/GenBank/DDBJ databases">
        <title>Genome sequencing and annotation of Brassica cretica.</title>
        <authorList>
            <person name="Studholme D.J."/>
            <person name="Sarris P."/>
        </authorList>
    </citation>
    <scope>NUCLEOTIDE SEQUENCE</scope>
    <source>
        <strain evidence="1">PFS-109/04</strain>
        <tissue evidence="1">Leaf</tissue>
    </source>
</reference>
<comment type="caution">
    <text evidence="1">The sequence shown here is derived from an EMBL/GenBank/DDBJ whole genome shotgun (WGS) entry which is preliminary data.</text>
</comment>
<protein>
    <submittedName>
        <fullName evidence="1">Uncharacterized protein</fullName>
    </submittedName>
</protein>
<name>A0A8S9QCE6_BRACR</name>
<accession>A0A8S9QCE6</accession>
<dbReference type="EMBL" id="QGKX02001290">
    <property type="protein sequence ID" value="KAF3537372.1"/>
    <property type="molecule type" value="Genomic_DNA"/>
</dbReference>
<evidence type="ECO:0000313" key="1">
    <source>
        <dbReference type="EMBL" id="KAF3537372.1"/>
    </source>
</evidence>
<evidence type="ECO:0000313" key="2">
    <source>
        <dbReference type="Proteomes" id="UP000712600"/>
    </source>
</evidence>
<organism evidence="1 2">
    <name type="scientific">Brassica cretica</name>
    <name type="common">Mustard</name>
    <dbReference type="NCBI Taxonomy" id="69181"/>
    <lineage>
        <taxon>Eukaryota</taxon>
        <taxon>Viridiplantae</taxon>
        <taxon>Streptophyta</taxon>
        <taxon>Embryophyta</taxon>
        <taxon>Tracheophyta</taxon>
        <taxon>Spermatophyta</taxon>
        <taxon>Magnoliopsida</taxon>
        <taxon>eudicotyledons</taxon>
        <taxon>Gunneridae</taxon>
        <taxon>Pentapetalae</taxon>
        <taxon>rosids</taxon>
        <taxon>malvids</taxon>
        <taxon>Brassicales</taxon>
        <taxon>Brassicaceae</taxon>
        <taxon>Brassiceae</taxon>
        <taxon>Brassica</taxon>
    </lineage>
</organism>
<dbReference type="AlphaFoldDB" id="A0A8S9QCE6"/>